<name>A0A420HUA5_9PEZI</name>
<protein>
    <submittedName>
        <fullName evidence="1">Uncharacterized protein</fullName>
    </submittedName>
</protein>
<dbReference type="STRING" id="212602.A0A420HUA5"/>
<comment type="caution">
    <text evidence="1">The sequence shown here is derived from an EMBL/GenBank/DDBJ whole genome shotgun (WGS) entry which is preliminary data.</text>
</comment>
<dbReference type="AlphaFoldDB" id="A0A420HUA5"/>
<proteinExistence type="predicted"/>
<accession>A0A420HUA5</accession>
<evidence type="ECO:0000313" key="2">
    <source>
        <dbReference type="Proteomes" id="UP000286134"/>
    </source>
</evidence>
<dbReference type="Proteomes" id="UP000286134">
    <property type="component" value="Unassembled WGS sequence"/>
</dbReference>
<keyword evidence="2" id="KW-1185">Reference proteome</keyword>
<dbReference type="EMBL" id="MCFK01004570">
    <property type="protein sequence ID" value="RKF61013.1"/>
    <property type="molecule type" value="Genomic_DNA"/>
</dbReference>
<gene>
    <name evidence="1" type="ORF">OnM2_045100</name>
</gene>
<sequence>MQRARRDAEERAEVTGCQWAIAIVANNIQNQDQGEWCIRHGKEPEHNHGSLHASGLVNLHNERRFIRNLLIAGMDPKRARTIAFQQFAKDTVRMANICLQCVIFTTTLLASGKIVNMYRLPIDLAMLILQKDIFFPNKINDETKAIDNKAFFSLVKV</sequence>
<organism evidence="1 2">
    <name type="scientific">Erysiphe neolycopersici</name>
    <dbReference type="NCBI Taxonomy" id="212602"/>
    <lineage>
        <taxon>Eukaryota</taxon>
        <taxon>Fungi</taxon>
        <taxon>Dikarya</taxon>
        <taxon>Ascomycota</taxon>
        <taxon>Pezizomycotina</taxon>
        <taxon>Leotiomycetes</taxon>
        <taxon>Erysiphales</taxon>
        <taxon>Erysiphaceae</taxon>
        <taxon>Erysiphe</taxon>
    </lineage>
</organism>
<reference evidence="1 2" key="1">
    <citation type="journal article" date="2018" name="BMC Genomics">
        <title>Comparative genome analyses reveal sequence features reflecting distinct modes of host-adaptation between dicot and monocot powdery mildew.</title>
        <authorList>
            <person name="Wu Y."/>
            <person name="Ma X."/>
            <person name="Pan Z."/>
            <person name="Kale S.D."/>
            <person name="Song Y."/>
            <person name="King H."/>
            <person name="Zhang Q."/>
            <person name="Presley C."/>
            <person name="Deng X."/>
            <person name="Wei C.I."/>
            <person name="Xiao S."/>
        </authorList>
    </citation>
    <scope>NUCLEOTIDE SEQUENCE [LARGE SCALE GENOMIC DNA]</scope>
    <source>
        <strain evidence="1">UMSG2</strain>
    </source>
</reference>
<evidence type="ECO:0000313" key="1">
    <source>
        <dbReference type="EMBL" id="RKF61013.1"/>
    </source>
</evidence>
<dbReference type="OrthoDB" id="10544718at2759"/>